<evidence type="ECO:0000256" key="1">
    <source>
        <dbReference type="ARBA" id="ARBA00004141"/>
    </source>
</evidence>
<evidence type="ECO:0000313" key="10">
    <source>
        <dbReference type="Proteomes" id="UP001190926"/>
    </source>
</evidence>
<feature type="transmembrane region" description="Helical" evidence="6">
    <location>
        <begin position="155"/>
        <end position="178"/>
    </location>
</feature>
<comment type="caution">
    <text evidence="9">The sequence shown here is derived from an EMBL/GenBank/DDBJ whole genome shotgun (WGS) entry which is preliminary data.</text>
</comment>
<feature type="transmembrane region" description="Helical" evidence="6">
    <location>
        <begin position="527"/>
        <end position="548"/>
    </location>
</feature>
<dbReference type="InterPro" id="IPR010658">
    <property type="entry name" value="Nodulin-like"/>
</dbReference>
<feature type="domain" description="NFD4 C-terminal" evidence="8">
    <location>
        <begin position="344"/>
        <end position="554"/>
    </location>
</feature>
<feature type="transmembrane region" description="Helical" evidence="6">
    <location>
        <begin position="251"/>
        <end position="269"/>
    </location>
</feature>
<dbReference type="CDD" id="cd17354">
    <property type="entry name" value="MFS_Mch1p_like"/>
    <property type="match status" value="1"/>
</dbReference>
<evidence type="ECO:0000256" key="4">
    <source>
        <dbReference type="ARBA" id="ARBA00023136"/>
    </source>
</evidence>
<comment type="similarity">
    <text evidence="5">Belongs to the major facilitator superfamily. Phosphate:H(+) symporter (TC 2.A.1.9) family.</text>
</comment>
<dbReference type="InterPro" id="IPR056555">
    <property type="entry name" value="NFD4_C"/>
</dbReference>
<accession>A0AAD4JSI5</accession>
<evidence type="ECO:0000259" key="8">
    <source>
        <dbReference type="Pfam" id="PF23262"/>
    </source>
</evidence>
<dbReference type="Gene3D" id="1.20.1250.20">
    <property type="entry name" value="MFS general substrate transporter like domains"/>
    <property type="match status" value="1"/>
</dbReference>
<proteinExistence type="inferred from homology"/>
<evidence type="ECO:0000313" key="9">
    <source>
        <dbReference type="EMBL" id="KAH6838248.1"/>
    </source>
</evidence>
<protein>
    <submittedName>
        <fullName evidence="9">Major facilitator superfamily protein</fullName>
    </submittedName>
</protein>
<evidence type="ECO:0000256" key="2">
    <source>
        <dbReference type="ARBA" id="ARBA00022692"/>
    </source>
</evidence>
<feature type="transmembrane region" description="Helical" evidence="6">
    <location>
        <begin position="25"/>
        <end position="47"/>
    </location>
</feature>
<feature type="transmembrane region" description="Helical" evidence="6">
    <location>
        <begin position="89"/>
        <end position="110"/>
    </location>
</feature>
<dbReference type="Pfam" id="PF06813">
    <property type="entry name" value="Nodulin-like"/>
    <property type="match status" value="1"/>
</dbReference>
<evidence type="ECO:0000256" key="6">
    <source>
        <dbReference type="SAM" id="Phobius"/>
    </source>
</evidence>
<dbReference type="PANTHER" id="PTHR21576">
    <property type="entry name" value="UNCHARACTERIZED NODULIN-LIKE PROTEIN"/>
    <property type="match status" value="1"/>
</dbReference>
<evidence type="ECO:0000259" key="7">
    <source>
        <dbReference type="Pfam" id="PF06813"/>
    </source>
</evidence>
<evidence type="ECO:0000256" key="3">
    <source>
        <dbReference type="ARBA" id="ARBA00022989"/>
    </source>
</evidence>
<keyword evidence="10" id="KW-1185">Reference proteome</keyword>
<keyword evidence="3 6" id="KW-1133">Transmembrane helix</keyword>
<dbReference type="AlphaFoldDB" id="A0AAD4JSI5"/>
<evidence type="ECO:0000256" key="5">
    <source>
        <dbReference type="ARBA" id="ARBA00044504"/>
    </source>
</evidence>
<dbReference type="GO" id="GO:0016020">
    <property type="term" value="C:membrane"/>
    <property type="evidence" value="ECO:0007669"/>
    <property type="project" value="UniProtKB-SubCell"/>
</dbReference>
<organism evidence="9 10">
    <name type="scientific">Perilla frutescens var. hirtella</name>
    <name type="common">Perilla citriodora</name>
    <name type="synonym">Perilla setoyensis</name>
    <dbReference type="NCBI Taxonomy" id="608512"/>
    <lineage>
        <taxon>Eukaryota</taxon>
        <taxon>Viridiplantae</taxon>
        <taxon>Streptophyta</taxon>
        <taxon>Embryophyta</taxon>
        <taxon>Tracheophyta</taxon>
        <taxon>Spermatophyta</taxon>
        <taxon>Magnoliopsida</taxon>
        <taxon>eudicotyledons</taxon>
        <taxon>Gunneridae</taxon>
        <taxon>Pentapetalae</taxon>
        <taxon>asterids</taxon>
        <taxon>lamiids</taxon>
        <taxon>Lamiales</taxon>
        <taxon>Lamiaceae</taxon>
        <taxon>Nepetoideae</taxon>
        <taxon>Elsholtzieae</taxon>
        <taxon>Perilla</taxon>
    </lineage>
</organism>
<dbReference type="Proteomes" id="UP001190926">
    <property type="component" value="Unassembled WGS sequence"/>
</dbReference>
<feature type="transmembrane region" description="Helical" evidence="6">
    <location>
        <begin position="382"/>
        <end position="401"/>
    </location>
</feature>
<feature type="transmembrane region" description="Helical" evidence="6">
    <location>
        <begin position="472"/>
        <end position="491"/>
    </location>
</feature>
<dbReference type="FunFam" id="1.20.1250.20:FF:000446">
    <property type="entry name" value="Nodulin family protein"/>
    <property type="match status" value="1"/>
</dbReference>
<comment type="subcellular location">
    <subcellularLocation>
        <location evidence="1">Membrane</location>
        <topology evidence="1">Multi-pass membrane protein</topology>
    </subcellularLocation>
</comment>
<keyword evidence="4 6" id="KW-0472">Membrane</keyword>
<feature type="transmembrane region" description="Helical" evidence="6">
    <location>
        <begin position="438"/>
        <end position="460"/>
    </location>
</feature>
<dbReference type="Pfam" id="PF23262">
    <property type="entry name" value="NFD4_C"/>
    <property type="match status" value="1"/>
</dbReference>
<reference evidence="9 10" key="1">
    <citation type="journal article" date="2021" name="Nat. Commun.">
        <title>Incipient diploidization of the medicinal plant Perilla within 10,000 years.</title>
        <authorList>
            <person name="Zhang Y."/>
            <person name="Shen Q."/>
            <person name="Leng L."/>
            <person name="Zhang D."/>
            <person name="Chen S."/>
            <person name="Shi Y."/>
            <person name="Ning Z."/>
            <person name="Chen S."/>
        </authorList>
    </citation>
    <scope>NUCLEOTIDE SEQUENCE [LARGE SCALE GENOMIC DNA]</scope>
    <source>
        <strain evidence="10">cv. PC099</strain>
    </source>
</reference>
<keyword evidence="2 6" id="KW-0812">Transmembrane</keyword>
<dbReference type="InterPro" id="IPR036259">
    <property type="entry name" value="MFS_trans_sf"/>
</dbReference>
<feature type="transmembrane region" description="Helical" evidence="6">
    <location>
        <begin position="413"/>
        <end position="432"/>
    </location>
</feature>
<feature type="domain" description="Nodulin-like" evidence="7">
    <location>
        <begin position="24"/>
        <end position="269"/>
    </location>
</feature>
<feature type="transmembrane region" description="Helical" evidence="6">
    <location>
        <begin position="184"/>
        <end position="201"/>
    </location>
</feature>
<dbReference type="EMBL" id="SDAM02000001">
    <property type="protein sequence ID" value="KAH6838248.1"/>
    <property type="molecule type" value="Genomic_DNA"/>
</dbReference>
<feature type="transmembrane region" description="Helical" evidence="6">
    <location>
        <begin position="222"/>
        <end position="239"/>
    </location>
</feature>
<sequence>MVAASNGGEWPTTRAIAVQVITGRWFMVFATTLIMSAAGATYMFGLYSPEIKTALGYDQSTLNLLSFFKDLGSNVGVLSGLINEVTPPWVVLSMGAVLNLFGYVMIWLAVTKKISKPQVWHMCLYICIGANSQSFANTGALVTAVKNFPESRGAVLGLLKGFVGLSGAIITQIYNAVYEDDPKALILLIGWLPAAISFVFLRTIRIIKVVRIPHELKVFYRFLYVSLGLAGVLMVLIILQRQLNFNRGEYIVSAATVVVLIFLPMAIVFKEENYLIKKKMQDLNNPPPQVQILTEKPSQPPAAAAAAPPPENQEISCWNAKSIFRPPDRGDDYTILQALFSVDMLILFFATICGVGGTLTAIDNLGQIGGSLGYPKKSIKTFVSLVSIWNYLGRVVAGFGSEHFLKKYKFPRPLMLTLTLVISCIGHLLIAFDVPNGLYVASVIIGFCFGAQWPLLFAIISELFGLKYYSTLYNFGSVASPIGLYLLNVKLTGHLYDKEAMKQLRALGEERVKDKELICNGAVCFRLAFLIITVVTAFGALVSLLLVFRTRKFYKTDIYKKFREEAQAAEEEMAVASGNGHAHTVPPK</sequence>
<dbReference type="SUPFAM" id="SSF103473">
    <property type="entry name" value="MFS general substrate transporter"/>
    <property type="match status" value="1"/>
</dbReference>
<feature type="transmembrane region" description="Helical" evidence="6">
    <location>
        <begin position="335"/>
        <end position="362"/>
    </location>
</feature>
<name>A0AAD4JSI5_PERFH</name>
<dbReference type="PANTHER" id="PTHR21576:SF84">
    <property type="entry name" value="FAMILY PROTEIN, PUTATIVE, EXPRESSED-RELATED"/>
    <property type="match status" value="1"/>
</dbReference>
<gene>
    <name evidence="9" type="ORF">C2S53_017873</name>
</gene>